<dbReference type="Gene3D" id="2.30.38.10">
    <property type="entry name" value="Luciferase, Domain 3"/>
    <property type="match status" value="1"/>
</dbReference>
<name>A0A3D8T6W7_9HELO</name>
<comment type="caution">
    <text evidence="5">The sequence shown here is derived from an EMBL/GenBank/DDBJ whole genome shotgun (WGS) entry which is preliminary data.</text>
</comment>
<dbReference type="Pfam" id="PF00501">
    <property type="entry name" value="AMP-binding"/>
    <property type="match status" value="1"/>
</dbReference>
<dbReference type="Gene3D" id="3.40.50.980">
    <property type="match status" value="1"/>
</dbReference>
<dbReference type="PANTHER" id="PTHR24096:SF149">
    <property type="entry name" value="AMP-BINDING DOMAIN-CONTAINING PROTEIN-RELATED"/>
    <property type="match status" value="1"/>
</dbReference>
<dbReference type="Pfam" id="PF13193">
    <property type="entry name" value="AMP-binding_C"/>
    <property type="match status" value="1"/>
</dbReference>
<gene>
    <name evidence="5" type="ORF">BP5796_00058</name>
</gene>
<keyword evidence="6" id="KW-1185">Reference proteome</keyword>
<dbReference type="Gene3D" id="3.30.300.30">
    <property type="match status" value="1"/>
</dbReference>
<dbReference type="GO" id="GO:0016405">
    <property type="term" value="F:CoA-ligase activity"/>
    <property type="evidence" value="ECO:0007669"/>
    <property type="project" value="TreeGrafter"/>
</dbReference>
<comment type="similarity">
    <text evidence="1">Belongs to the ATP-dependent AMP-binding enzyme family.</text>
</comment>
<accession>A0A3D8T6W7</accession>
<evidence type="ECO:0000313" key="6">
    <source>
        <dbReference type="Proteomes" id="UP000256328"/>
    </source>
</evidence>
<feature type="domain" description="AMP-dependent synthetase/ligase" evidence="3">
    <location>
        <begin position="2"/>
        <end position="116"/>
    </location>
</feature>
<proteinExistence type="inferred from homology"/>
<evidence type="ECO:0000256" key="1">
    <source>
        <dbReference type="ARBA" id="ARBA00006432"/>
    </source>
</evidence>
<reference evidence="5 6" key="1">
    <citation type="journal article" date="2018" name="IMA Fungus">
        <title>IMA Genome-F 9: Draft genome sequence of Annulohypoxylon stygium, Aspergillus mulundensis, Berkeleyomyces basicola (syn. Thielaviopsis basicola), Ceratocystis smalleyi, two Cercospora beticola strains, Coleophoma cylindrospora, Fusarium fracticaudum, Phialophora cf. hyalina, and Morchella septimelata.</title>
        <authorList>
            <person name="Wingfield B.D."/>
            <person name="Bills G.F."/>
            <person name="Dong Y."/>
            <person name="Huang W."/>
            <person name="Nel W.J."/>
            <person name="Swalarsk-Parry B.S."/>
            <person name="Vaghefi N."/>
            <person name="Wilken P.M."/>
            <person name="An Z."/>
            <person name="de Beer Z.W."/>
            <person name="De Vos L."/>
            <person name="Chen L."/>
            <person name="Duong T.A."/>
            <person name="Gao Y."/>
            <person name="Hammerbacher A."/>
            <person name="Kikkert J.R."/>
            <person name="Li Y."/>
            <person name="Li H."/>
            <person name="Li K."/>
            <person name="Li Q."/>
            <person name="Liu X."/>
            <person name="Ma X."/>
            <person name="Naidoo K."/>
            <person name="Pethybridge S.J."/>
            <person name="Sun J."/>
            <person name="Steenkamp E.T."/>
            <person name="van der Nest M.A."/>
            <person name="van Wyk S."/>
            <person name="Wingfield M.J."/>
            <person name="Xiong C."/>
            <person name="Yue Q."/>
            <person name="Zhang X."/>
        </authorList>
    </citation>
    <scope>NUCLEOTIDE SEQUENCE [LARGE SCALE GENOMIC DNA]</scope>
    <source>
        <strain evidence="5 6">BP5796</strain>
    </source>
</reference>
<feature type="domain" description="AMP-binding enzyme C-terminal" evidence="4">
    <location>
        <begin position="182"/>
        <end position="260"/>
    </location>
</feature>
<evidence type="ECO:0000256" key="2">
    <source>
        <dbReference type="ARBA" id="ARBA00022598"/>
    </source>
</evidence>
<dbReference type="GO" id="GO:0019748">
    <property type="term" value="P:secondary metabolic process"/>
    <property type="evidence" value="ECO:0007669"/>
    <property type="project" value="TreeGrafter"/>
</dbReference>
<keyword evidence="2" id="KW-0436">Ligase</keyword>
<evidence type="ECO:0000313" key="5">
    <source>
        <dbReference type="EMBL" id="RDW94295.1"/>
    </source>
</evidence>
<dbReference type="PANTHER" id="PTHR24096">
    <property type="entry name" value="LONG-CHAIN-FATTY-ACID--COA LIGASE"/>
    <property type="match status" value="1"/>
</dbReference>
<dbReference type="AlphaFoldDB" id="A0A3D8T6W7"/>
<evidence type="ECO:0000259" key="3">
    <source>
        <dbReference type="Pfam" id="PF00501"/>
    </source>
</evidence>
<dbReference type="InterPro" id="IPR000873">
    <property type="entry name" value="AMP-dep_synth/lig_dom"/>
</dbReference>
<protein>
    <submittedName>
        <fullName evidence="5">Uncharacterized protein</fullName>
    </submittedName>
</protein>
<dbReference type="SUPFAM" id="SSF56801">
    <property type="entry name" value="Acetyl-CoA synthetase-like"/>
    <property type="match status" value="1"/>
</dbReference>
<dbReference type="Proteomes" id="UP000256328">
    <property type="component" value="Unassembled WGS sequence"/>
</dbReference>
<dbReference type="EMBL" id="PDLN01000001">
    <property type="protein sequence ID" value="RDW94295.1"/>
    <property type="molecule type" value="Genomic_DNA"/>
</dbReference>
<dbReference type="InterPro" id="IPR025110">
    <property type="entry name" value="AMP-bd_C"/>
</dbReference>
<dbReference type="InterPro" id="IPR045851">
    <property type="entry name" value="AMP-bd_C_sf"/>
</dbReference>
<dbReference type="OrthoDB" id="1898221at2759"/>
<sequence length="281" mass="30900">MYTGGPTYWMPKFEFSKFLEYNKQHRITYMLTVPPIYLLIAKSPLVTDQFDSLKVAVTAAAPLGKDLQYAASMKLGRGETFISQVWGMTETTGSVTGFSPEERDDTGSISVLLPGQPEEFLVKGPVVTRGYYDNAKATKESFTSDGWLCTGDVGSERNGLFYIVDRKQELIKYKGLQVAPAELEAILMSHDQILDAAVIGVDGTGYSEGTEVPRAYIVPAPGGISKEEIMKLVEGKVAQHKKLRGGVVFRDVILKSPSGKILRKEFRALAKKEKEGTSSKL</sequence>
<organism evidence="5 6">
    <name type="scientific">Coleophoma crateriformis</name>
    <dbReference type="NCBI Taxonomy" id="565419"/>
    <lineage>
        <taxon>Eukaryota</taxon>
        <taxon>Fungi</taxon>
        <taxon>Dikarya</taxon>
        <taxon>Ascomycota</taxon>
        <taxon>Pezizomycotina</taxon>
        <taxon>Leotiomycetes</taxon>
        <taxon>Helotiales</taxon>
        <taxon>Dermateaceae</taxon>
        <taxon>Coleophoma</taxon>
    </lineage>
</organism>
<evidence type="ECO:0000259" key="4">
    <source>
        <dbReference type="Pfam" id="PF13193"/>
    </source>
</evidence>